<evidence type="ECO:0000256" key="1">
    <source>
        <dbReference type="ARBA" id="ARBA00022676"/>
    </source>
</evidence>
<protein>
    <recommendedName>
        <fullName evidence="5">Lipopolysaccharide heptosyltransferase II</fullName>
    </recommendedName>
</protein>
<comment type="caution">
    <text evidence="3">The sequence shown here is derived from an EMBL/GenBank/DDBJ whole genome shotgun (WGS) entry which is preliminary data.</text>
</comment>
<sequence>MNKILLIKLGSLGDVLLTTPLITVLKKNEPLIEIDYLTSCPQVLQNNPFTNKIIKIDPILTSKNLFLEIFKIIKLFIMLFKFRKKYSSVFIFHRSGLLNIILRLIFGNIIYSYSLSPFLNIFLKKHVLFDLKQHRILRSFELIKLEFSNLRWKEKDLKLIFEPQNKEDFLNIKDFYVVIAPGGGNNLWSQMETRKWPIENYAELTGRIIVELKTTVVMLGDKNDLQYAKQIASAVNSERFISLTGKTSINQSALILKRAKLFIGNDSFPLFLASAVDIPTIGLFGPTNAELINPFLDKHIAVQSTLDCSPCYNPVDGVKGCAYVCEQGKCMMAISVDSVFGKVKDIFSVIKEDS</sequence>
<evidence type="ECO:0000313" key="4">
    <source>
        <dbReference type="Proteomes" id="UP000177905"/>
    </source>
</evidence>
<dbReference type="InterPro" id="IPR002201">
    <property type="entry name" value="Glyco_trans_9"/>
</dbReference>
<dbReference type="AlphaFoldDB" id="A0A1F4S5C7"/>
<dbReference type="SUPFAM" id="SSF53756">
    <property type="entry name" value="UDP-Glycosyltransferase/glycogen phosphorylase"/>
    <property type="match status" value="1"/>
</dbReference>
<evidence type="ECO:0000256" key="2">
    <source>
        <dbReference type="ARBA" id="ARBA00022679"/>
    </source>
</evidence>
<dbReference type="GO" id="GO:0005829">
    <property type="term" value="C:cytosol"/>
    <property type="evidence" value="ECO:0007669"/>
    <property type="project" value="TreeGrafter"/>
</dbReference>
<reference evidence="3 4" key="1">
    <citation type="journal article" date="2016" name="Nat. Commun.">
        <title>Thousands of microbial genomes shed light on interconnected biogeochemical processes in an aquifer system.</title>
        <authorList>
            <person name="Anantharaman K."/>
            <person name="Brown C.T."/>
            <person name="Hug L.A."/>
            <person name="Sharon I."/>
            <person name="Castelle C.J."/>
            <person name="Probst A.J."/>
            <person name="Thomas B.C."/>
            <person name="Singh A."/>
            <person name="Wilkins M.J."/>
            <person name="Karaoz U."/>
            <person name="Brodie E.L."/>
            <person name="Williams K.H."/>
            <person name="Hubbard S.S."/>
            <person name="Banfield J.F."/>
        </authorList>
    </citation>
    <scope>NUCLEOTIDE SEQUENCE [LARGE SCALE GENOMIC DNA]</scope>
</reference>
<gene>
    <name evidence="3" type="ORF">A2290_06130</name>
</gene>
<dbReference type="CDD" id="cd03789">
    <property type="entry name" value="GT9_LPS_heptosyltransferase"/>
    <property type="match status" value="1"/>
</dbReference>
<dbReference type="InterPro" id="IPR051199">
    <property type="entry name" value="LPS_LOS_Heptosyltrfase"/>
</dbReference>
<dbReference type="GO" id="GO:0009244">
    <property type="term" value="P:lipopolysaccharide core region biosynthetic process"/>
    <property type="evidence" value="ECO:0007669"/>
    <property type="project" value="TreeGrafter"/>
</dbReference>
<keyword evidence="2" id="KW-0808">Transferase</keyword>
<dbReference type="GO" id="GO:0008713">
    <property type="term" value="F:ADP-heptose-lipopolysaccharide heptosyltransferase activity"/>
    <property type="evidence" value="ECO:0007669"/>
    <property type="project" value="TreeGrafter"/>
</dbReference>
<organism evidence="3 4">
    <name type="scientific">candidate division WOR-1 bacterium RIFOXYB2_FULL_36_35</name>
    <dbReference type="NCBI Taxonomy" id="1802578"/>
    <lineage>
        <taxon>Bacteria</taxon>
        <taxon>Bacillati</taxon>
        <taxon>Saganbacteria</taxon>
    </lineage>
</organism>
<proteinExistence type="predicted"/>
<name>A0A1F4S5C7_UNCSA</name>
<accession>A0A1F4S5C7</accession>
<dbReference type="Gene3D" id="3.40.50.2000">
    <property type="entry name" value="Glycogen Phosphorylase B"/>
    <property type="match status" value="2"/>
</dbReference>
<dbReference type="Proteomes" id="UP000177905">
    <property type="component" value="Unassembled WGS sequence"/>
</dbReference>
<dbReference type="EMBL" id="MEUA01000018">
    <property type="protein sequence ID" value="OGC15634.1"/>
    <property type="molecule type" value="Genomic_DNA"/>
</dbReference>
<dbReference type="PANTHER" id="PTHR30160:SF1">
    <property type="entry name" value="LIPOPOLYSACCHARIDE 1,2-N-ACETYLGLUCOSAMINETRANSFERASE-RELATED"/>
    <property type="match status" value="1"/>
</dbReference>
<dbReference type="Pfam" id="PF01075">
    <property type="entry name" value="Glyco_transf_9"/>
    <property type="match status" value="1"/>
</dbReference>
<evidence type="ECO:0008006" key="5">
    <source>
        <dbReference type="Google" id="ProtNLM"/>
    </source>
</evidence>
<dbReference type="PANTHER" id="PTHR30160">
    <property type="entry name" value="TETRAACYLDISACCHARIDE 4'-KINASE-RELATED"/>
    <property type="match status" value="1"/>
</dbReference>
<keyword evidence="1" id="KW-0328">Glycosyltransferase</keyword>
<evidence type="ECO:0000313" key="3">
    <source>
        <dbReference type="EMBL" id="OGC15634.1"/>
    </source>
</evidence>